<evidence type="ECO:0000256" key="3">
    <source>
        <dbReference type="ARBA" id="ARBA00022679"/>
    </source>
</evidence>
<evidence type="ECO:0000256" key="1">
    <source>
        <dbReference type="ARBA" id="ARBA00005078"/>
    </source>
</evidence>
<dbReference type="InterPro" id="IPR007371">
    <property type="entry name" value="TPK_catalytic"/>
</dbReference>
<dbReference type="GO" id="GO:0006772">
    <property type="term" value="P:thiamine metabolic process"/>
    <property type="evidence" value="ECO:0007669"/>
    <property type="project" value="InterPro"/>
</dbReference>
<dbReference type="Pfam" id="PF04263">
    <property type="entry name" value="TPK_catalytic"/>
    <property type="match status" value="1"/>
</dbReference>
<evidence type="ECO:0000256" key="7">
    <source>
        <dbReference type="PIRNR" id="PIRNR031057"/>
    </source>
</evidence>
<dbReference type="GO" id="GO:0016301">
    <property type="term" value="F:kinase activity"/>
    <property type="evidence" value="ECO:0007669"/>
    <property type="project" value="UniProtKB-UniRule"/>
</dbReference>
<keyword evidence="4 7" id="KW-0547">Nucleotide-binding</keyword>
<dbReference type="PANTHER" id="PTHR13622:SF8">
    <property type="entry name" value="THIAMIN PYROPHOSPHOKINASE 1"/>
    <property type="match status" value="1"/>
</dbReference>
<keyword evidence="6 7" id="KW-0067">ATP-binding</keyword>
<evidence type="ECO:0000256" key="6">
    <source>
        <dbReference type="ARBA" id="ARBA00022840"/>
    </source>
</evidence>
<dbReference type="Gene3D" id="2.60.120.320">
    <property type="entry name" value="Thiamin pyrophosphokinase, thiamin-binding domain"/>
    <property type="match status" value="1"/>
</dbReference>
<dbReference type="SUPFAM" id="SSF63862">
    <property type="entry name" value="Thiamin pyrophosphokinase, substrate-binding domain"/>
    <property type="match status" value="1"/>
</dbReference>
<proteinExistence type="inferred from homology"/>
<evidence type="ECO:0000256" key="2">
    <source>
        <dbReference type="ARBA" id="ARBA00006785"/>
    </source>
</evidence>
<comment type="similarity">
    <text evidence="2 7">Belongs to the thiamine pyrophosphokinase family.</text>
</comment>
<dbReference type="PANTHER" id="PTHR13622">
    <property type="entry name" value="THIAMIN PYROPHOSPHOKINASE"/>
    <property type="match status" value="1"/>
</dbReference>
<dbReference type="Pfam" id="PF04265">
    <property type="entry name" value="TPK_B1_binding"/>
    <property type="match status" value="1"/>
</dbReference>
<reference evidence="9 10" key="1">
    <citation type="journal article" date="2024" name="Science">
        <title>Giant polyketide synthase enzymes in the biosynthesis of giant marine polyether toxins.</title>
        <authorList>
            <person name="Fallon T.R."/>
            <person name="Shende V.V."/>
            <person name="Wierzbicki I.H."/>
            <person name="Pendleton A.L."/>
            <person name="Watervoot N.F."/>
            <person name="Auber R.P."/>
            <person name="Gonzalez D.J."/>
            <person name="Wisecaver J.H."/>
            <person name="Moore B.S."/>
        </authorList>
    </citation>
    <scope>NUCLEOTIDE SEQUENCE [LARGE SCALE GENOMIC DNA]</scope>
    <source>
        <strain evidence="9 10">12B1</strain>
    </source>
</reference>
<dbReference type="SMART" id="SM00983">
    <property type="entry name" value="TPK_B1_binding"/>
    <property type="match status" value="1"/>
</dbReference>
<evidence type="ECO:0000313" key="9">
    <source>
        <dbReference type="EMBL" id="KAL1523199.1"/>
    </source>
</evidence>
<comment type="catalytic activity">
    <reaction evidence="7">
        <text>thiamine + ATP = thiamine diphosphate + AMP + H(+)</text>
        <dbReference type="Rhea" id="RHEA:11576"/>
        <dbReference type="ChEBI" id="CHEBI:15378"/>
        <dbReference type="ChEBI" id="CHEBI:18385"/>
        <dbReference type="ChEBI" id="CHEBI:30616"/>
        <dbReference type="ChEBI" id="CHEBI:58937"/>
        <dbReference type="ChEBI" id="CHEBI:456215"/>
    </reaction>
</comment>
<evidence type="ECO:0000256" key="4">
    <source>
        <dbReference type="ARBA" id="ARBA00022741"/>
    </source>
</evidence>
<dbReference type="FunFam" id="2.60.120.320:FF:000001">
    <property type="entry name" value="Thiamine pyrophosphokinase"/>
    <property type="match status" value="1"/>
</dbReference>
<keyword evidence="10" id="KW-1185">Reference proteome</keyword>
<evidence type="ECO:0000256" key="5">
    <source>
        <dbReference type="ARBA" id="ARBA00022777"/>
    </source>
</evidence>
<dbReference type="SUPFAM" id="SSF63999">
    <property type="entry name" value="Thiamin pyrophosphokinase, catalytic domain"/>
    <property type="match status" value="1"/>
</dbReference>
<dbReference type="GO" id="GO:0009229">
    <property type="term" value="P:thiamine diphosphate biosynthetic process"/>
    <property type="evidence" value="ECO:0007669"/>
    <property type="project" value="UniProtKB-UniRule"/>
</dbReference>
<dbReference type="InterPro" id="IPR006282">
    <property type="entry name" value="Thi_PPkinase"/>
</dbReference>
<comment type="pathway">
    <text evidence="1 7">Cofactor biosynthesis; thiamine diphosphate biosynthesis; thiamine diphosphate from thiamine: step 1/1.</text>
</comment>
<keyword evidence="3 7" id="KW-0808">Transferase</keyword>
<accession>A0AB34JMN4</accession>
<comment type="caution">
    <text evidence="9">The sequence shown here is derived from an EMBL/GenBank/DDBJ whole genome shotgun (WGS) entry which is preliminary data.</text>
</comment>
<dbReference type="InterPro" id="IPR016966">
    <property type="entry name" value="Thiamin_pyrophosphokinase_euk"/>
</dbReference>
<dbReference type="GO" id="GO:0004788">
    <property type="term" value="F:thiamine diphosphokinase activity"/>
    <property type="evidence" value="ECO:0007669"/>
    <property type="project" value="UniProtKB-UniRule"/>
</dbReference>
<dbReference type="GO" id="GO:0030975">
    <property type="term" value="F:thiamine binding"/>
    <property type="evidence" value="ECO:0007669"/>
    <property type="project" value="UniProtKB-UniRule"/>
</dbReference>
<dbReference type="NCBIfam" id="TIGR01378">
    <property type="entry name" value="thi_PPkinase"/>
    <property type="match status" value="1"/>
</dbReference>
<evidence type="ECO:0000259" key="8">
    <source>
        <dbReference type="SMART" id="SM00983"/>
    </source>
</evidence>
<keyword evidence="5 7" id="KW-0418">Kinase</keyword>
<evidence type="ECO:0000313" key="10">
    <source>
        <dbReference type="Proteomes" id="UP001515480"/>
    </source>
</evidence>
<dbReference type="EMBL" id="JBGBPQ010000006">
    <property type="protein sequence ID" value="KAL1523199.1"/>
    <property type="molecule type" value="Genomic_DNA"/>
</dbReference>
<dbReference type="InterPro" id="IPR036759">
    <property type="entry name" value="TPK_catalytic_sf"/>
</dbReference>
<dbReference type="Gene3D" id="3.40.50.10240">
    <property type="entry name" value="Thiamin pyrophosphokinase, catalytic domain"/>
    <property type="match status" value="1"/>
</dbReference>
<dbReference type="CDD" id="cd07995">
    <property type="entry name" value="TPK"/>
    <property type="match status" value="1"/>
</dbReference>
<dbReference type="InterPro" id="IPR036371">
    <property type="entry name" value="TPK_B1-bd_sf"/>
</dbReference>
<gene>
    <name evidence="9" type="ORF">AB1Y20_018151</name>
</gene>
<dbReference type="PIRSF" id="PIRSF031057">
    <property type="entry name" value="Thiamin_pyrophosphokinase"/>
    <property type="match status" value="1"/>
</dbReference>
<dbReference type="InterPro" id="IPR007373">
    <property type="entry name" value="Thiamin_PyroPKinase_B1-bd"/>
</dbReference>
<dbReference type="EC" id="2.7.6.2" evidence="7"/>
<feature type="domain" description="Thiamin pyrophosphokinase thiamin-binding" evidence="8">
    <location>
        <begin position="186"/>
        <end position="253"/>
    </location>
</feature>
<dbReference type="Proteomes" id="UP001515480">
    <property type="component" value="Unassembled WGS sequence"/>
</dbReference>
<protein>
    <recommendedName>
        <fullName evidence="7">Thiamine pyrophosphokinase</fullName>
        <ecNumber evidence="7">2.7.6.2</ecNumber>
    </recommendedName>
</protein>
<sequence length="276" mass="30345">MITRFLADTGPVHGQRETRRHSTAFLTQATSLNFALIVLNVDHRQRSSALQFDCLWDRASLRVCADGAANRLYDSLTESTRRTMLPDVISGDLDSIRGDVANFYSAEGVPLAKESEQETNDFEKCLRWIERRAAGKVDQLTVVAIGAFGGRLDQQMANLNTAYTHTGFRDFYLVSEHSVAFVLQPGLHEITPNPDAEDGTCGLVPLGGRCDGVRTTGLRWNLCGDRPLEFGSLISSSNRIVEPLVTVDTQSPLLWTTGIASSQSCAGAWLRGEEPR</sequence>
<name>A0AB34JMN4_PRYPA</name>
<dbReference type="GO" id="GO:0005524">
    <property type="term" value="F:ATP binding"/>
    <property type="evidence" value="ECO:0007669"/>
    <property type="project" value="UniProtKB-UniRule"/>
</dbReference>
<dbReference type="AlphaFoldDB" id="A0AB34JMN4"/>
<organism evidence="9 10">
    <name type="scientific">Prymnesium parvum</name>
    <name type="common">Toxic golden alga</name>
    <dbReference type="NCBI Taxonomy" id="97485"/>
    <lineage>
        <taxon>Eukaryota</taxon>
        <taxon>Haptista</taxon>
        <taxon>Haptophyta</taxon>
        <taxon>Prymnesiophyceae</taxon>
        <taxon>Prymnesiales</taxon>
        <taxon>Prymnesiaceae</taxon>
        <taxon>Prymnesium</taxon>
    </lineage>
</organism>